<dbReference type="AlphaFoldDB" id="A0A0D0BSV2"/>
<keyword evidence="2" id="KW-1185">Reference proteome</keyword>
<sequence length="66" mass="7470">MFSNRWAVCNRVRLAERLGQIAASRGLILFYSTLGISSIRISSNKTAEIWRCRPAGPVTNSMRQTR</sequence>
<reference evidence="2" key="2">
    <citation type="submission" date="2015-01" db="EMBL/GenBank/DDBJ databases">
        <title>Evolutionary Origins and Diversification of the Mycorrhizal Mutualists.</title>
        <authorList>
            <consortium name="DOE Joint Genome Institute"/>
            <consortium name="Mycorrhizal Genomics Consortium"/>
            <person name="Kohler A."/>
            <person name="Kuo A."/>
            <person name="Nagy L.G."/>
            <person name="Floudas D."/>
            <person name="Copeland A."/>
            <person name="Barry K.W."/>
            <person name="Cichocki N."/>
            <person name="Veneault-Fourrey C."/>
            <person name="LaButti K."/>
            <person name="Lindquist E.A."/>
            <person name="Lipzen A."/>
            <person name="Lundell T."/>
            <person name="Morin E."/>
            <person name="Murat C."/>
            <person name="Riley R."/>
            <person name="Ohm R."/>
            <person name="Sun H."/>
            <person name="Tunlid A."/>
            <person name="Henrissat B."/>
            <person name="Grigoriev I.V."/>
            <person name="Hibbett D.S."/>
            <person name="Martin F."/>
        </authorList>
    </citation>
    <scope>NUCLEOTIDE SEQUENCE [LARGE SCALE GENOMIC DNA]</scope>
    <source>
        <strain evidence="2">UH-Slu-Lm8-n1</strain>
    </source>
</reference>
<accession>A0A0D0BSV2</accession>
<name>A0A0D0BSV2_9AGAM</name>
<evidence type="ECO:0000313" key="2">
    <source>
        <dbReference type="Proteomes" id="UP000054485"/>
    </source>
</evidence>
<dbReference type="InParanoid" id="A0A0D0BSV2"/>
<dbReference type="EMBL" id="KN835163">
    <property type="protein sequence ID" value="KIK46098.1"/>
    <property type="molecule type" value="Genomic_DNA"/>
</dbReference>
<dbReference type="Proteomes" id="UP000054485">
    <property type="component" value="Unassembled WGS sequence"/>
</dbReference>
<proteinExistence type="predicted"/>
<gene>
    <name evidence="1" type="ORF">CY34DRAFT_800801</name>
</gene>
<reference evidence="1 2" key="1">
    <citation type="submission" date="2014-04" db="EMBL/GenBank/DDBJ databases">
        <authorList>
            <consortium name="DOE Joint Genome Institute"/>
            <person name="Kuo A."/>
            <person name="Ruytinx J."/>
            <person name="Rineau F."/>
            <person name="Colpaert J."/>
            <person name="Kohler A."/>
            <person name="Nagy L.G."/>
            <person name="Floudas D."/>
            <person name="Copeland A."/>
            <person name="Barry K.W."/>
            <person name="Cichocki N."/>
            <person name="Veneault-Fourrey C."/>
            <person name="LaButti K."/>
            <person name="Lindquist E.A."/>
            <person name="Lipzen A."/>
            <person name="Lundell T."/>
            <person name="Morin E."/>
            <person name="Murat C."/>
            <person name="Sun H."/>
            <person name="Tunlid A."/>
            <person name="Henrissat B."/>
            <person name="Grigoriev I.V."/>
            <person name="Hibbett D.S."/>
            <person name="Martin F."/>
            <person name="Nordberg H.P."/>
            <person name="Cantor M.N."/>
            <person name="Hua S.X."/>
        </authorList>
    </citation>
    <scope>NUCLEOTIDE SEQUENCE [LARGE SCALE GENOMIC DNA]</scope>
    <source>
        <strain evidence="1 2">UH-Slu-Lm8-n1</strain>
    </source>
</reference>
<evidence type="ECO:0000313" key="1">
    <source>
        <dbReference type="EMBL" id="KIK46098.1"/>
    </source>
</evidence>
<organism evidence="1 2">
    <name type="scientific">Suillus luteus UH-Slu-Lm8-n1</name>
    <dbReference type="NCBI Taxonomy" id="930992"/>
    <lineage>
        <taxon>Eukaryota</taxon>
        <taxon>Fungi</taxon>
        <taxon>Dikarya</taxon>
        <taxon>Basidiomycota</taxon>
        <taxon>Agaricomycotina</taxon>
        <taxon>Agaricomycetes</taxon>
        <taxon>Agaricomycetidae</taxon>
        <taxon>Boletales</taxon>
        <taxon>Suillineae</taxon>
        <taxon>Suillaceae</taxon>
        <taxon>Suillus</taxon>
    </lineage>
</organism>
<dbReference type="HOGENOM" id="CLU_2832888_0_0_1"/>
<protein>
    <submittedName>
        <fullName evidence="1">Uncharacterized protein</fullName>
    </submittedName>
</protein>